<reference evidence="2" key="1">
    <citation type="journal article" date="2021" name="Proc. Natl. Acad. Sci. U.S.A.">
        <title>Three genomes in the algal genus Volvox reveal the fate of a haploid sex-determining region after a transition to homothallism.</title>
        <authorList>
            <person name="Yamamoto K."/>
            <person name="Hamaji T."/>
            <person name="Kawai-Toyooka H."/>
            <person name="Matsuzaki R."/>
            <person name="Takahashi F."/>
            <person name="Nishimura Y."/>
            <person name="Kawachi M."/>
            <person name="Noguchi H."/>
            <person name="Minakuchi Y."/>
            <person name="Umen J.G."/>
            <person name="Toyoda A."/>
            <person name="Nozaki H."/>
        </authorList>
    </citation>
    <scope>NUCLEOTIDE SEQUENCE</scope>
    <source>
        <strain evidence="2">NIES-3785</strain>
    </source>
</reference>
<comment type="caution">
    <text evidence="2">The sequence shown here is derived from an EMBL/GenBank/DDBJ whole genome shotgun (WGS) entry which is preliminary data.</text>
</comment>
<accession>A0A8J4GU53</accession>
<dbReference type="AlphaFoldDB" id="A0A8J4GU53"/>
<dbReference type="Proteomes" id="UP000722791">
    <property type="component" value="Unassembled WGS sequence"/>
</dbReference>
<dbReference type="Gene3D" id="3.10.10.10">
    <property type="entry name" value="HIV Type 1 Reverse Transcriptase, subunit A, domain 1"/>
    <property type="match status" value="1"/>
</dbReference>
<dbReference type="InterPro" id="IPR053134">
    <property type="entry name" value="RNA-dir_DNA_polymerase"/>
</dbReference>
<dbReference type="PANTHER" id="PTHR24559:SF444">
    <property type="entry name" value="REVERSE TRANSCRIPTASE DOMAIN-CONTAINING PROTEIN"/>
    <property type="match status" value="1"/>
</dbReference>
<evidence type="ECO:0000256" key="1">
    <source>
        <dbReference type="SAM" id="MobiDB-lite"/>
    </source>
</evidence>
<evidence type="ECO:0000313" key="3">
    <source>
        <dbReference type="Proteomes" id="UP000722791"/>
    </source>
</evidence>
<dbReference type="InterPro" id="IPR043502">
    <property type="entry name" value="DNA/RNA_pol_sf"/>
</dbReference>
<name>A0A8J4GU53_9CHLO</name>
<feature type="compositionally biased region" description="Polar residues" evidence="1">
    <location>
        <begin position="160"/>
        <end position="170"/>
    </location>
</feature>
<dbReference type="EMBL" id="BNCQ01000052">
    <property type="protein sequence ID" value="GIM13917.1"/>
    <property type="molecule type" value="Genomic_DNA"/>
</dbReference>
<dbReference type="SUPFAM" id="SSF56672">
    <property type="entry name" value="DNA/RNA polymerases"/>
    <property type="match status" value="1"/>
</dbReference>
<sequence>MRRRRTASRRRRRKAHRRALHAQEQALRREEEWRLEQERLCRQLRRQALCAKRHQRFVPQPVPRTWGAPPRSWSGRLLLLAVLLLSLCATHVHAGGSPPFQPPAEGFQGHRGARPAINLEPGRSVPSKSPTRRPPSPSLLDHTARVLAGHWAPGGVASGPPTSGASTNPVPSAGHPRVAPGSLAPEPSRPSMTTPEGNRYPGTGTTFVQDDKGGYLWCERPDMDPALKDKFKQMLAKHDAVFARSLKDLGCYSGAMGPATIDLVHDRPIWQPQRHHSPLELKIQEEKCAELRDAGIIVPSASTKYAMNVTMPAKKDANGQWTDRRYCCDARPLNAATKPNRYAPPTPEQLFQRIGDA</sequence>
<dbReference type="PANTHER" id="PTHR24559">
    <property type="entry name" value="TRANSPOSON TY3-I GAG-POL POLYPROTEIN"/>
    <property type="match status" value="1"/>
</dbReference>
<feature type="non-terminal residue" evidence="2">
    <location>
        <position position="357"/>
    </location>
</feature>
<protein>
    <submittedName>
        <fullName evidence="2">Uncharacterized protein</fullName>
    </submittedName>
</protein>
<organism evidence="2 3">
    <name type="scientific">Volvox reticuliferus</name>
    <dbReference type="NCBI Taxonomy" id="1737510"/>
    <lineage>
        <taxon>Eukaryota</taxon>
        <taxon>Viridiplantae</taxon>
        <taxon>Chlorophyta</taxon>
        <taxon>core chlorophytes</taxon>
        <taxon>Chlorophyceae</taxon>
        <taxon>CS clade</taxon>
        <taxon>Chlamydomonadales</taxon>
        <taxon>Volvocaceae</taxon>
        <taxon>Volvox</taxon>
    </lineage>
</organism>
<evidence type="ECO:0000313" key="2">
    <source>
        <dbReference type="EMBL" id="GIM13917.1"/>
    </source>
</evidence>
<feature type="region of interest" description="Disordered" evidence="1">
    <location>
        <begin position="99"/>
        <end position="207"/>
    </location>
</feature>
<gene>
    <name evidence="2" type="ORF">Vretimale_16975</name>
</gene>
<proteinExistence type="predicted"/>
<feature type="region of interest" description="Disordered" evidence="1">
    <location>
        <begin position="1"/>
        <end position="23"/>
    </location>
</feature>
<feature type="compositionally biased region" description="Basic residues" evidence="1">
    <location>
        <begin position="1"/>
        <end position="20"/>
    </location>
</feature>